<dbReference type="InterPro" id="IPR006680">
    <property type="entry name" value="Amidohydro-rel"/>
</dbReference>
<keyword evidence="3 5" id="KW-1133">Transmembrane helix</keyword>
<feature type="transmembrane region" description="Helical" evidence="5">
    <location>
        <begin position="73"/>
        <end position="92"/>
    </location>
</feature>
<feature type="transmembrane region" description="Helical" evidence="5">
    <location>
        <begin position="137"/>
        <end position="157"/>
    </location>
</feature>
<sequence length="754" mass="77796">MPAGRLRTPNLLRPVGSSRWGMGMILALALGAILIVPAMAGHAEAGSAAALGFVLTAVPELPTTRRAAAETMVARAASVVAWGVIVVLSTPYPAALLVVTVAAAMFGAVVPRVGATAGLAVVLLASDLDGARGLGALWPYALGAAVVFAAWAVWSGFARRGPDEGGSPRAAPGWQHALRVGAAVGVAASAVTLLPVDLVGGHWLVTSVLLTIQPSQSQTGMRLAQRLSGNAVGAVIAALLLGAQPPAPVTVGVTIVLFMLAMALRPVNYTWWAITGPPVLLVISEYPELFPWYEGGVRLAMNLAGAAIVAVVVFAIPTLIRTCREPRPVCTSSQLSDSVYKIQTDSGGCVTTLLVEDIGLLVHGDATRKPLRDTTLLIEDGRIAGIGVDHPHPDRVLSAGGLTVIPGLVDGHVHPTFGEWTPAQNSIGWIGNYLHGGTTSMVSAGELHIPGLDFGALTPELVLSIAITSKHTTGRARPSGVKVGAGTVLLVPGMTEEHFDRAHREGIDQLKFIFYDWNRLGDGEAQRYVEWAHQRGMTVKMHSGGVSRSGSSRVAGRDVVAAVRPDIVGHISGGPIPPPDEDIVAIIADVPTAHIEVCSSMNFRATKLVAEQLSARGELGRLTLGTDTPGGTGVIPRGMLRNICFLASICGVDPVAAVAAATGQTAKAHGLDTGVLTEGAPADLLVLGPITGSTAGDALECFALGDLPGIATVLVDGVPLVETRSQQTPPPSRSVSWRGELTPATAPARVTGCC</sequence>
<dbReference type="Gene3D" id="3.20.20.140">
    <property type="entry name" value="Metal-dependent hydrolases"/>
    <property type="match status" value="1"/>
</dbReference>
<feature type="transmembrane region" description="Helical" evidence="5">
    <location>
        <begin position="20"/>
        <end position="39"/>
    </location>
</feature>
<evidence type="ECO:0000256" key="3">
    <source>
        <dbReference type="ARBA" id="ARBA00022989"/>
    </source>
</evidence>
<proteinExistence type="predicted"/>
<evidence type="ECO:0000313" key="9">
    <source>
        <dbReference type="Proteomes" id="UP001241092"/>
    </source>
</evidence>
<evidence type="ECO:0000256" key="5">
    <source>
        <dbReference type="SAM" id="Phobius"/>
    </source>
</evidence>
<dbReference type="GO" id="GO:0016020">
    <property type="term" value="C:membrane"/>
    <property type="evidence" value="ECO:0007669"/>
    <property type="project" value="UniProtKB-SubCell"/>
</dbReference>
<gene>
    <name evidence="8" type="primary">hutI_3</name>
    <name evidence="8" type="ORF">hbim_04949</name>
</gene>
<keyword evidence="4 5" id="KW-0472">Membrane</keyword>
<dbReference type="Proteomes" id="UP001241092">
    <property type="component" value="Chromosome"/>
</dbReference>
<dbReference type="Pfam" id="PF13515">
    <property type="entry name" value="FUSC_2"/>
    <property type="match status" value="1"/>
</dbReference>
<evidence type="ECO:0000259" key="7">
    <source>
        <dbReference type="Pfam" id="PF13515"/>
    </source>
</evidence>
<feature type="transmembrane region" description="Helical" evidence="5">
    <location>
        <begin position="231"/>
        <end position="263"/>
    </location>
</feature>
<dbReference type="InterPro" id="IPR051781">
    <property type="entry name" value="Metallo-dep_Hydrolase"/>
</dbReference>
<feature type="transmembrane region" description="Helical" evidence="5">
    <location>
        <begin position="177"/>
        <end position="210"/>
    </location>
</feature>
<evidence type="ECO:0000259" key="6">
    <source>
        <dbReference type="Pfam" id="PF01979"/>
    </source>
</evidence>
<dbReference type="EC" id="3.5.2.7" evidence="8"/>
<reference evidence="8" key="1">
    <citation type="submission" date="2023-03" db="EMBL/GenBank/DDBJ databases">
        <title>Draft genome sequence of a Mycolicibacterium mageritense strain H4_3_1 isolated from a hybrid biological-inorganic system reactor.</title>
        <authorList>
            <person name="Feng X."/>
            <person name="Kazama D."/>
            <person name="Sato K."/>
            <person name="Kobayashi H."/>
        </authorList>
    </citation>
    <scope>NUCLEOTIDE SEQUENCE</scope>
    <source>
        <strain evidence="8">H4_3_1</strain>
    </source>
</reference>
<feature type="domain" description="Integral membrane bound transporter" evidence="7">
    <location>
        <begin position="192"/>
        <end position="312"/>
    </location>
</feature>
<keyword evidence="2 5" id="KW-0812">Transmembrane</keyword>
<dbReference type="Gene3D" id="2.30.40.10">
    <property type="entry name" value="Urease, subunit C, domain 1"/>
    <property type="match status" value="1"/>
</dbReference>
<dbReference type="AlphaFoldDB" id="A0AAI8TYA1"/>
<dbReference type="PANTHER" id="PTHR43135">
    <property type="entry name" value="ALPHA-D-RIBOSE 1-METHYLPHOSPHONATE 5-TRIPHOSPHATE DIPHOSPHATASE"/>
    <property type="match status" value="1"/>
</dbReference>
<feature type="domain" description="Amidohydrolase-related" evidence="6">
    <location>
        <begin position="621"/>
        <end position="717"/>
    </location>
</feature>
<dbReference type="PANTHER" id="PTHR43135:SF3">
    <property type="entry name" value="ALPHA-D-RIBOSE 1-METHYLPHOSPHONATE 5-TRIPHOSPHATE DIPHOSPHATASE"/>
    <property type="match status" value="1"/>
</dbReference>
<dbReference type="SUPFAM" id="SSF51338">
    <property type="entry name" value="Composite domain of metallo-dependent hydrolases"/>
    <property type="match status" value="1"/>
</dbReference>
<accession>A0AAI8TYA1</accession>
<dbReference type="InterPro" id="IPR049453">
    <property type="entry name" value="Memb_transporter_dom"/>
</dbReference>
<dbReference type="InterPro" id="IPR011059">
    <property type="entry name" value="Metal-dep_hydrolase_composite"/>
</dbReference>
<name>A0AAI8TYA1_MYCME</name>
<evidence type="ECO:0000256" key="1">
    <source>
        <dbReference type="ARBA" id="ARBA00004141"/>
    </source>
</evidence>
<dbReference type="Pfam" id="PF01979">
    <property type="entry name" value="Amidohydro_1"/>
    <property type="match status" value="1"/>
</dbReference>
<dbReference type="SUPFAM" id="SSF51556">
    <property type="entry name" value="Metallo-dependent hydrolases"/>
    <property type="match status" value="1"/>
</dbReference>
<evidence type="ECO:0000256" key="4">
    <source>
        <dbReference type="ARBA" id="ARBA00023136"/>
    </source>
</evidence>
<evidence type="ECO:0000256" key="2">
    <source>
        <dbReference type="ARBA" id="ARBA00022692"/>
    </source>
</evidence>
<organism evidence="8 9">
    <name type="scientific">Mycolicibacterium mageritense</name>
    <name type="common">Mycobacterium mageritense</name>
    <dbReference type="NCBI Taxonomy" id="53462"/>
    <lineage>
        <taxon>Bacteria</taxon>
        <taxon>Bacillati</taxon>
        <taxon>Actinomycetota</taxon>
        <taxon>Actinomycetes</taxon>
        <taxon>Mycobacteriales</taxon>
        <taxon>Mycobacteriaceae</taxon>
        <taxon>Mycolicibacterium</taxon>
    </lineage>
</organism>
<protein>
    <submittedName>
        <fullName evidence="8">Imidazolonepropionase</fullName>
        <ecNumber evidence="8">3.5.2.7</ecNumber>
    </submittedName>
</protein>
<keyword evidence="8" id="KW-0378">Hydrolase</keyword>
<evidence type="ECO:0000313" key="8">
    <source>
        <dbReference type="EMBL" id="BDY30998.1"/>
    </source>
</evidence>
<dbReference type="GO" id="GO:0050480">
    <property type="term" value="F:imidazolonepropionase activity"/>
    <property type="evidence" value="ECO:0007669"/>
    <property type="project" value="UniProtKB-EC"/>
</dbReference>
<dbReference type="EMBL" id="AP027452">
    <property type="protein sequence ID" value="BDY30998.1"/>
    <property type="molecule type" value="Genomic_DNA"/>
</dbReference>
<feature type="transmembrane region" description="Helical" evidence="5">
    <location>
        <begin position="98"/>
        <end position="125"/>
    </location>
</feature>
<comment type="subcellular location">
    <subcellularLocation>
        <location evidence="1">Membrane</location>
        <topology evidence="1">Multi-pass membrane protein</topology>
    </subcellularLocation>
</comment>
<feature type="transmembrane region" description="Helical" evidence="5">
    <location>
        <begin position="299"/>
        <end position="320"/>
    </location>
</feature>
<dbReference type="RefSeq" id="WP_286211539.1">
    <property type="nucleotide sequence ID" value="NZ_AP027452.1"/>
</dbReference>
<dbReference type="InterPro" id="IPR032466">
    <property type="entry name" value="Metal_Hydrolase"/>
</dbReference>